<evidence type="ECO:0000313" key="6">
    <source>
        <dbReference type="EMBL" id="SVD89451.1"/>
    </source>
</evidence>
<evidence type="ECO:0000256" key="3">
    <source>
        <dbReference type="ARBA" id="ARBA00022670"/>
    </source>
</evidence>
<feature type="non-terminal residue" evidence="6">
    <location>
        <position position="1"/>
    </location>
</feature>
<protein>
    <recommendedName>
        <fullName evidence="7">S46 family peptidase</fullName>
    </recommendedName>
</protein>
<dbReference type="PANTHER" id="PTHR38469:SF1">
    <property type="entry name" value="PERIPLASMIC PEPTIDASE SUBFAMILY S1B"/>
    <property type="match status" value="1"/>
</dbReference>
<gene>
    <name evidence="6" type="ORF">METZ01_LOCUS442305</name>
</gene>
<dbReference type="GO" id="GO:0006508">
    <property type="term" value="P:proteolysis"/>
    <property type="evidence" value="ECO:0007669"/>
    <property type="project" value="UniProtKB-KW"/>
</dbReference>
<keyword evidence="3" id="KW-0645">Protease</keyword>
<dbReference type="GO" id="GO:0008239">
    <property type="term" value="F:dipeptidyl-peptidase activity"/>
    <property type="evidence" value="ECO:0007669"/>
    <property type="project" value="InterPro"/>
</dbReference>
<accession>A0A382Z1Y5</accession>
<reference evidence="6" key="1">
    <citation type="submission" date="2018-05" db="EMBL/GenBank/DDBJ databases">
        <authorList>
            <person name="Lanie J.A."/>
            <person name="Ng W.-L."/>
            <person name="Kazmierczak K.M."/>
            <person name="Andrzejewski T.M."/>
            <person name="Davidsen T.M."/>
            <person name="Wayne K.J."/>
            <person name="Tettelin H."/>
            <person name="Glass J.I."/>
            <person name="Rusch D."/>
            <person name="Podicherti R."/>
            <person name="Tsui H.-C.T."/>
            <person name="Winkler M.E."/>
        </authorList>
    </citation>
    <scope>NUCLEOTIDE SEQUENCE</scope>
</reference>
<evidence type="ECO:0000256" key="2">
    <source>
        <dbReference type="ARBA" id="ARBA00022438"/>
    </source>
</evidence>
<dbReference type="Pfam" id="PF10459">
    <property type="entry name" value="Peptidase_S46"/>
    <property type="match status" value="1"/>
</dbReference>
<organism evidence="6">
    <name type="scientific">marine metagenome</name>
    <dbReference type="NCBI Taxonomy" id="408172"/>
    <lineage>
        <taxon>unclassified sequences</taxon>
        <taxon>metagenomes</taxon>
        <taxon>ecological metagenomes</taxon>
    </lineage>
</organism>
<dbReference type="InterPro" id="IPR009003">
    <property type="entry name" value="Peptidase_S1_PA"/>
</dbReference>
<dbReference type="Gene3D" id="2.40.10.10">
    <property type="entry name" value="Trypsin-like serine proteases"/>
    <property type="match status" value="1"/>
</dbReference>
<dbReference type="PANTHER" id="PTHR38469">
    <property type="entry name" value="PERIPLASMIC PEPTIDASE SUBFAMILY S1B"/>
    <property type="match status" value="1"/>
</dbReference>
<keyword evidence="2" id="KW-0031">Aminopeptidase</keyword>
<evidence type="ECO:0008006" key="7">
    <source>
        <dbReference type="Google" id="ProtNLM"/>
    </source>
</evidence>
<dbReference type="InterPro" id="IPR043504">
    <property type="entry name" value="Peptidase_S1_PA_chymotrypsin"/>
</dbReference>
<evidence type="ECO:0000256" key="4">
    <source>
        <dbReference type="ARBA" id="ARBA00022729"/>
    </source>
</evidence>
<dbReference type="SUPFAM" id="SSF50494">
    <property type="entry name" value="Trypsin-like serine proteases"/>
    <property type="match status" value="1"/>
</dbReference>
<dbReference type="GO" id="GO:0070009">
    <property type="term" value="F:serine-type aminopeptidase activity"/>
    <property type="evidence" value="ECO:0007669"/>
    <property type="project" value="InterPro"/>
</dbReference>
<keyword evidence="4" id="KW-0732">Signal</keyword>
<proteinExistence type="inferred from homology"/>
<dbReference type="EMBL" id="UINC01180316">
    <property type="protein sequence ID" value="SVD89451.1"/>
    <property type="molecule type" value="Genomic_DNA"/>
</dbReference>
<evidence type="ECO:0000256" key="5">
    <source>
        <dbReference type="ARBA" id="ARBA00022801"/>
    </source>
</evidence>
<evidence type="ECO:0000256" key="1">
    <source>
        <dbReference type="ARBA" id="ARBA00010491"/>
    </source>
</evidence>
<comment type="similarity">
    <text evidence="1">Belongs to the peptidase S46 family.</text>
</comment>
<dbReference type="AlphaFoldDB" id="A0A382Z1Y5"/>
<dbReference type="InterPro" id="IPR019500">
    <property type="entry name" value="Pep_S46"/>
</dbReference>
<keyword evidence="5" id="KW-0378">Hydrolase</keyword>
<name>A0A382Z1Y5_9ZZZZ</name>
<sequence>INFVSTADIIGGNSGSPVLDQELDVVGVVFDGNIESLPGDYIYLPERNRSVTVDARAILEVLDEIYDSDKLVLELTTGRLVATEEEADRVGF</sequence>